<reference evidence="1 2" key="1">
    <citation type="submission" date="2020-08" db="EMBL/GenBank/DDBJ databases">
        <title>Genomic Encyclopedia of Type Strains, Phase IV (KMG-IV): sequencing the most valuable type-strain genomes for metagenomic binning, comparative biology and taxonomic classification.</title>
        <authorList>
            <person name="Goeker M."/>
        </authorList>
    </citation>
    <scope>NUCLEOTIDE SEQUENCE [LARGE SCALE GENOMIC DNA]</scope>
    <source>
        <strain evidence="1 2">DSM 17976</strain>
    </source>
</reference>
<protein>
    <submittedName>
        <fullName evidence="1">Uncharacterized protein</fullName>
    </submittedName>
</protein>
<dbReference type="AlphaFoldDB" id="A0A7W6ETX6"/>
<dbReference type="EMBL" id="JACIBY010000035">
    <property type="protein sequence ID" value="MBB3842355.1"/>
    <property type="molecule type" value="Genomic_DNA"/>
</dbReference>
<evidence type="ECO:0000313" key="1">
    <source>
        <dbReference type="EMBL" id="MBB3842355.1"/>
    </source>
</evidence>
<organism evidence="1 2">
    <name type="scientific">Runella defluvii</name>
    <dbReference type="NCBI Taxonomy" id="370973"/>
    <lineage>
        <taxon>Bacteria</taxon>
        <taxon>Pseudomonadati</taxon>
        <taxon>Bacteroidota</taxon>
        <taxon>Cytophagia</taxon>
        <taxon>Cytophagales</taxon>
        <taxon>Spirosomataceae</taxon>
        <taxon>Runella</taxon>
    </lineage>
</organism>
<comment type="caution">
    <text evidence="1">The sequence shown here is derived from an EMBL/GenBank/DDBJ whole genome shotgun (WGS) entry which is preliminary data.</text>
</comment>
<evidence type="ECO:0000313" key="2">
    <source>
        <dbReference type="Proteomes" id="UP000541352"/>
    </source>
</evidence>
<keyword evidence="2" id="KW-1185">Reference proteome</keyword>
<sequence length="164" mass="18901">MRKLQKSLTETEQFVVIQELSSTSFDSLSEEEQTIIFEKISQIVSHPESEKFYYGKVFSGCVQFIKAKLLDDQTKHFKGDLSKIKGKFERVLSVKDIAQMAGLEYFQLRDLSFGKNTSSTLLKFMTFTKKHGLSIEEFMYHPSIVNTAYQYYCMLEKGTTPTPS</sequence>
<dbReference type="RefSeq" id="WP_183980673.1">
    <property type="nucleotide sequence ID" value="NZ_JACIBY010000035.1"/>
</dbReference>
<gene>
    <name evidence="1" type="ORF">FHS57_006386</name>
</gene>
<dbReference type="Proteomes" id="UP000541352">
    <property type="component" value="Unassembled WGS sequence"/>
</dbReference>
<name>A0A7W6ETX6_9BACT</name>
<proteinExistence type="predicted"/>
<accession>A0A7W6ETX6</accession>